<dbReference type="EMBL" id="LWCA01001952">
    <property type="protein sequence ID" value="OAF64294.1"/>
    <property type="molecule type" value="Genomic_DNA"/>
</dbReference>
<reference evidence="1 2" key="1">
    <citation type="submission" date="2016-04" db="EMBL/GenBank/DDBJ databases">
        <title>The genome of Intoshia linei affirms orthonectids as highly simplified spiralians.</title>
        <authorList>
            <person name="Mikhailov K.V."/>
            <person name="Slusarev G.S."/>
            <person name="Nikitin M.A."/>
            <person name="Logacheva M.D."/>
            <person name="Penin A."/>
            <person name="Aleoshin V."/>
            <person name="Panchin Y.V."/>
        </authorList>
    </citation>
    <scope>NUCLEOTIDE SEQUENCE [LARGE SCALE GENOMIC DNA]</scope>
    <source>
        <strain evidence="1">Intl2013</strain>
        <tissue evidence="1">Whole animal</tissue>
    </source>
</reference>
<gene>
    <name evidence="1" type="ORF">A3Q56_07998</name>
</gene>
<name>A0A177ASS7_9BILA</name>
<comment type="caution">
    <text evidence="1">The sequence shown here is derived from an EMBL/GenBank/DDBJ whole genome shotgun (WGS) entry which is preliminary data.</text>
</comment>
<protein>
    <submittedName>
        <fullName evidence="1">Uncharacterized protein</fullName>
    </submittedName>
</protein>
<keyword evidence="2" id="KW-1185">Reference proteome</keyword>
<evidence type="ECO:0000313" key="2">
    <source>
        <dbReference type="Proteomes" id="UP000078046"/>
    </source>
</evidence>
<dbReference type="AlphaFoldDB" id="A0A177ASS7"/>
<proteinExistence type="predicted"/>
<dbReference type="OrthoDB" id="2187729at2759"/>
<evidence type="ECO:0000313" key="1">
    <source>
        <dbReference type="EMBL" id="OAF64294.1"/>
    </source>
</evidence>
<organism evidence="1 2">
    <name type="scientific">Intoshia linei</name>
    <dbReference type="NCBI Taxonomy" id="1819745"/>
    <lineage>
        <taxon>Eukaryota</taxon>
        <taxon>Metazoa</taxon>
        <taxon>Spiralia</taxon>
        <taxon>Lophotrochozoa</taxon>
        <taxon>Mesozoa</taxon>
        <taxon>Orthonectida</taxon>
        <taxon>Rhopaluridae</taxon>
        <taxon>Intoshia</taxon>
    </lineage>
</organism>
<dbReference type="Proteomes" id="UP000078046">
    <property type="component" value="Unassembled WGS sequence"/>
</dbReference>
<sequence length="101" mass="11837">MEHMDYSIKQAFQNLNQLVILGDDVCNIKQYLQKRLLSNGLNEIMNPVGDMEPSLYSDLQLSNFTSCSVERSFSMLKRMLTKDRPFKVFNVVTYFLLYINK</sequence>
<accession>A0A177ASS7</accession>